<keyword evidence="2" id="KW-0418">Kinase</keyword>
<dbReference type="EMBL" id="BKCJ010003439">
    <property type="protein sequence ID" value="GEU55096.1"/>
    <property type="molecule type" value="Genomic_DNA"/>
</dbReference>
<reference evidence="2" key="1">
    <citation type="journal article" date="2019" name="Sci. Rep.">
        <title>Draft genome of Tanacetum cinerariifolium, the natural source of mosquito coil.</title>
        <authorList>
            <person name="Yamashiro T."/>
            <person name="Shiraishi A."/>
            <person name="Satake H."/>
            <person name="Nakayama K."/>
        </authorList>
    </citation>
    <scope>NUCLEOTIDE SEQUENCE</scope>
</reference>
<dbReference type="GO" id="GO:0016301">
    <property type="term" value="F:kinase activity"/>
    <property type="evidence" value="ECO:0007669"/>
    <property type="project" value="UniProtKB-KW"/>
</dbReference>
<comment type="caution">
    <text evidence="2">The sequence shown here is derived from an EMBL/GenBank/DDBJ whole genome shotgun (WGS) entry which is preliminary data.</text>
</comment>
<dbReference type="AlphaFoldDB" id="A0A6L2L0U3"/>
<accession>A0A6L2L0U3</accession>
<name>A0A6L2L0U3_TANCI</name>
<evidence type="ECO:0000259" key="1">
    <source>
        <dbReference type="Pfam" id="PF26130"/>
    </source>
</evidence>
<sequence>MYACAKEDYEPHPTCFTLRIHHGGCLNFYPGRAYCGGKRIIVDMGDIKTFTIHELNLMVLDLCYTVKEIMFYNFKVPGKNLDIWLQALSCDDDVLLLRVTIRLFLDMVAHEETQVVEDSRMLEGIYDDVASTNRMDDDSYCHTPSRQNHEKIRAQEVLDLEDMRRENRGKKEWKEVKNTRAKEKSL</sequence>
<proteinExistence type="predicted"/>
<dbReference type="InterPro" id="IPR058594">
    <property type="entry name" value="PB1-like_dom_pln"/>
</dbReference>
<gene>
    <name evidence="2" type="ORF">Tci_027074</name>
</gene>
<keyword evidence="2" id="KW-0808">Transferase</keyword>
<protein>
    <submittedName>
        <fullName evidence="2">EF-hand domain pair, mitogen-activated protein (MAP) kinase</fullName>
    </submittedName>
</protein>
<feature type="domain" description="PB1-like" evidence="1">
    <location>
        <begin position="15"/>
        <end position="96"/>
    </location>
</feature>
<evidence type="ECO:0000313" key="2">
    <source>
        <dbReference type="EMBL" id="GEU55096.1"/>
    </source>
</evidence>
<organism evidence="2">
    <name type="scientific">Tanacetum cinerariifolium</name>
    <name type="common">Dalmatian daisy</name>
    <name type="synonym">Chrysanthemum cinerariifolium</name>
    <dbReference type="NCBI Taxonomy" id="118510"/>
    <lineage>
        <taxon>Eukaryota</taxon>
        <taxon>Viridiplantae</taxon>
        <taxon>Streptophyta</taxon>
        <taxon>Embryophyta</taxon>
        <taxon>Tracheophyta</taxon>
        <taxon>Spermatophyta</taxon>
        <taxon>Magnoliopsida</taxon>
        <taxon>eudicotyledons</taxon>
        <taxon>Gunneridae</taxon>
        <taxon>Pentapetalae</taxon>
        <taxon>asterids</taxon>
        <taxon>campanulids</taxon>
        <taxon>Asterales</taxon>
        <taxon>Asteraceae</taxon>
        <taxon>Asteroideae</taxon>
        <taxon>Anthemideae</taxon>
        <taxon>Anthemidinae</taxon>
        <taxon>Tanacetum</taxon>
    </lineage>
</organism>
<dbReference type="Pfam" id="PF26130">
    <property type="entry name" value="PB1-like"/>
    <property type="match status" value="1"/>
</dbReference>